<reference evidence="2" key="1">
    <citation type="submission" date="2020-05" db="EMBL/GenBank/DDBJ databases">
        <authorList>
            <person name="Chiriac C."/>
            <person name="Salcher M."/>
            <person name="Ghai R."/>
            <person name="Kavagutti S V."/>
        </authorList>
    </citation>
    <scope>NUCLEOTIDE SEQUENCE</scope>
</reference>
<dbReference type="SUPFAM" id="SSF47336">
    <property type="entry name" value="ACP-like"/>
    <property type="match status" value="1"/>
</dbReference>
<accession>A0A6J7DPU8</accession>
<dbReference type="InterPro" id="IPR036736">
    <property type="entry name" value="ACP-like_sf"/>
</dbReference>
<feature type="domain" description="Carrier" evidence="1">
    <location>
        <begin position="10"/>
        <end position="93"/>
    </location>
</feature>
<dbReference type="Gene3D" id="1.10.1200.10">
    <property type="entry name" value="ACP-like"/>
    <property type="match status" value="1"/>
</dbReference>
<proteinExistence type="predicted"/>
<sequence>MPAETPNNQPVTRDEILSIIQAQLGEILEKDGSSIGLADTFEALDADSLALIELVEALEDELSERAPGFHIDDEDLEALKSVGDAVDYVAAKLQVA</sequence>
<name>A0A6J7DPU8_9ZZZZ</name>
<dbReference type="PROSITE" id="PS50075">
    <property type="entry name" value="CARRIER"/>
    <property type="match status" value="1"/>
</dbReference>
<organism evidence="2">
    <name type="scientific">freshwater metagenome</name>
    <dbReference type="NCBI Taxonomy" id="449393"/>
    <lineage>
        <taxon>unclassified sequences</taxon>
        <taxon>metagenomes</taxon>
        <taxon>ecological metagenomes</taxon>
    </lineage>
</organism>
<protein>
    <submittedName>
        <fullName evidence="2">Unannotated protein</fullName>
    </submittedName>
</protein>
<evidence type="ECO:0000313" key="2">
    <source>
        <dbReference type="EMBL" id="CAB4871340.1"/>
    </source>
</evidence>
<dbReference type="InterPro" id="IPR009081">
    <property type="entry name" value="PP-bd_ACP"/>
</dbReference>
<gene>
    <name evidence="2" type="ORF">UFOPK3381_00825</name>
</gene>
<dbReference type="AlphaFoldDB" id="A0A6J7DPU8"/>
<dbReference type="EMBL" id="CAFBLN010000029">
    <property type="protein sequence ID" value="CAB4871340.1"/>
    <property type="molecule type" value="Genomic_DNA"/>
</dbReference>
<dbReference type="Pfam" id="PF00550">
    <property type="entry name" value="PP-binding"/>
    <property type="match status" value="1"/>
</dbReference>
<evidence type="ECO:0000259" key="1">
    <source>
        <dbReference type="PROSITE" id="PS50075"/>
    </source>
</evidence>